<keyword evidence="3 5" id="KW-1133">Transmembrane helix</keyword>
<sequence length="116" mass="13003">MLISSNPGQFYNVSSVFWDVYAVDRTIIAAALFMYVVGHELKNRHVLTYCLITSISPSILVIGSIVALLLLQVTAIITFEVLIKINKDDENTDALLLSQLCEQLLLQSVTRLRSFE</sequence>
<name>A0A0D8YBR7_DICVI</name>
<dbReference type="Proteomes" id="UP000053766">
    <property type="component" value="Unassembled WGS sequence"/>
</dbReference>
<keyword evidence="7" id="KW-1185">Reference proteome</keyword>
<evidence type="ECO:0000256" key="3">
    <source>
        <dbReference type="ARBA" id="ARBA00022989"/>
    </source>
</evidence>
<evidence type="ECO:0000256" key="1">
    <source>
        <dbReference type="ARBA" id="ARBA00004141"/>
    </source>
</evidence>
<comment type="subcellular location">
    <subcellularLocation>
        <location evidence="1">Membrane</location>
        <topology evidence="1">Multi-pass membrane protein</topology>
    </subcellularLocation>
</comment>
<evidence type="ECO:0000313" key="6">
    <source>
        <dbReference type="EMBL" id="KJH52016.1"/>
    </source>
</evidence>
<dbReference type="AlphaFoldDB" id="A0A0D8YBR7"/>
<dbReference type="Pfam" id="PF10292">
    <property type="entry name" value="7TM_GPCR_Srab"/>
    <property type="match status" value="1"/>
</dbReference>
<gene>
    <name evidence="6" type="ORF">DICVIV_01827</name>
</gene>
<organism evidence="6 7">
    <name type="scientific">Dictyocaulus viviparus</name>
    <name type="common">Bovine lungworm</name>
    <dbReference type="NCBI Taxonomy" id="29172"/>
    <lineage>
        <taxon>Eukaryota</taxon>
        <taxon>Metazoa</taxon>
        <taxon>Ecdysozoa</taxon>
        <taxon>Nematoda</taxon>
        <taxon>Chromadorea</taxon>
        <taxon>Rhabditida</taxon>
        <taxon>Rhabditina</taxon>
        <taxon>Rhabditomorpha</taxon>
        <taxon>Strongyloidea</taxon>
        <taxon>Metastrongylidae</taxon>
        <taxon>Dictyocaulus</taxon>
    </lineage>
</organism>
<evidence type="ECO:0000256" key="4">
    <source>
        <dbReference type="ARBA" id="ARBA00023136"/>
    </source>
</evidence>
<reference evidence="6 7" key="1">
    <citation type="submission" date="2013-11" db="EMBL/GenBank/DDBJ databases">
        <title>Draft genome of the bovine lungworm Dictyocaulus viviparus.</title>
        <authorList>
            <person name="Mitreva M."/>
        </authorList>
    </citation>
    <scope>NUCLEOTIDE SEQUENCE [LARGE SCALE GENOMIC DNA]</scope>
    <source>
        <strain evidence="6 7">HannoverDv2000</strain>
    </source>
</reference>
<feature type="transmembrane region" description="Helical" evidence="5">
    <location>
        <begin position="49"/>
        <end position="71"/>
    </location>
</feature>
<reference evidence="7" key="2">
    <citation type="journal article" date="2016" name="Sci. Rep.">
        <title>Dictyocaulus viviparus genome, variome and transcriptome elucidate lungworm biology and support future intervention.</title>
        <authorList>
            <person name="McNulty S.N."/>
            <person name="Strube C."/>
            <person name="Rosa B.A."/>
            <person name="Martin J.C."/>
            <person name="Tyagi R."/>
            <person name="Choi Y.J."/>
            <person name="Wang Q."/>
            <person name="Hallsworth Pepin K."/>
            <person name="Zhang X."/>
            <person name="Ozersky P."/>
            <person name="Wilson R.K."/>
            <person name="Sternberg P.W."/>
            <person name="Gasser R.B."/>
            <person name="Mitreva M."/>
        </authorList>
    </citation>
    <scope>NUCLEOTIDE SEQUENCE [LARGE SCALE GENOMIC DNA]</scope>
    <source>
        <strain evidence="7">HannoverDv2000</strain>
    </source>
</reference>
<dbReference type="InterPro" id="IPR019408">
    <property type="entry name" value="7TM_GPCR_serpentine_rcpt_Srab"/>
</dbReference>
<keyword evidence="2 5" id="KW-0812">Transmembrane</keyword>
<dbReference type="OrthoDB" id="5809673at2759"/>
<protein>
    <submittedName>
        <fullName evidence="6">Uncharacterized protein</fullName>
    </submittedName>
</protein>
<keyword evidence="4 5" id="KW-0472">Membrane</keyword>
<evidence type="ECO:0000313" key="7">
    <source>
        <dbReference type="Proteomes" id="UP000053766"/>
    </source>
</evidence>
<proteinExistence type="predicted"/>
<dbReference type="EMBL" id="KN716172">
    <property type="protein sequence ID" value="KJH52016.1"/>
    <property type="molecule type" value="Genomic_DNA"/>
</dbReference>
<feature type="transmembrane region" description="Helical" evidence="5">
    <location>
        <begin position="20"/>
        <end position="37"/>
    </location>
</feature>
<dbReference type="GO" id="GO:0016020">
    <property type="term" value="C:membrane"/>
    <property type="evidence" value="ECO:0007669"/>
    <property type="project" value="UniProtKB-SubCell"/>
</dbReference>
<accession>A0A0D8YBR7</accession>
<evidence type="ECO:0000256" key="5">
    <source>
        <dbReference type="SAM" id="Phobius"/>
    </source>
</evidence>
<evidence type="ECO:0000256" key="2">
    <source>
        <dbReference type="ARBA" id="ARBA00022692"/>
    </source>
</evidence>